<evidence type="ECO:0008006" key="3">
    <source>
        <dbReference type="Google" id="ProtNLM"/>
    </source>
</evidence>
<dbReference type="InterPro" id="IPR010684">
    <property type="entry name" value="RNA_pol_II_trans_fac_SIII_A"/>
</dbReference>
<gene>
    <name evidence="1" type="ORF">R1sor_013741</name>
</gene>
<reference evidence="1 2" key="1">
    <citation type="submission" date="2024-09" db="EMBL/GenBank/DDBJ databases">
        <title>Chromosome-scale assembly of Riccia sorocarpa.</title>
        <authorList>
            <person name="Paukszto L."/>
        </authorList>
    </citation>
    <scope>NUCLEOTIDE SEQUENCE [LARGE SCALE GENOMIC DNA]</scope>
    <source>
        <strain evidence="1">LP-2024</strain>
        <tissue evidence="1">Aerial parts of the thallus</tissue>
    </source>
</reference>
<protein>
    <recommendedName>
        <fullName evidence="3">RNA polymerase II transcription factor SIII subunit A</fullName>
    </recommendedName>
</protein>
<evidence type="ECO:0000313" key="1">
    <source>
        <dbReference type="EMBL" id="KAL3687432.1"/>
    </source>
</evidence>
<organism evidence="1 2">
    <name type="scientific">Riccia sorocarpa</name>
    <dbReference type="NCBI Taxonomy" id="122646"/>
    <lineage>
        <taxon>Eukaryota</taxon>
        <taxon>Viridiplantae</taxon>
        <taxon>Streptophyta</taxon>
        <taxon>Embryophyta</taxon>
        <taxon>Marchantiophyta</taxon>
        <taxon>Marchantiopsida</taxon>
        <taxon>Marchantiidae</taxon>
        <taxon>Marchantiales</taxon>
        <taxon>Ricciaceae</taxon>
        <taxon>Riccia</taxon>
    </lineage>
</organism>
<dbReference type="AlphaFoldDB" id="A0ABD3HAD8"/>
<dbReference type="Pfam" id="PF06881">
    <property type="entry name" value="Elongin_A"/>
    <property type="match status" value="1"/>
</dbReference>
<dbReference type="Gene3D" id="6.10.250.3180">
    <property type="match status" value="1"/>
</dbReference>
<dbReference type="PANTHER" id="PTHR47543:SF2">
    <property type="entry name" value="RNA POLYMERASE II TRANSCRIPTION FACTOR SIII SUBUNIT A"/>
    <property type="match status" value="1"/>
</dbReference>
<accession>A0ABD3HAD8</accession>
<keyword evidence="2" id="KW-1185">Reference proteome</keyword>
<dbReference type="EMBL" id="JBJQOH010000004">
    <property type="protein sequence ID" value="KAL3687432.1"/>
    <property type="molecule type" value="Genomic_DNA"/>
</dbReference>
<dbReference type="Proteomes" id="UP001633002">
    <property type="component" value="Unassembled WGS sequence"/>
</dbReference>
<name>A0ABD3HAD8_9MARC</name>
<evidence type="ECO:0000313" key="2">
    <source>
        <dbReference type="Proteomes" id="UP001633002"/>
    </source>
</evidence>
<sequence length="235" mass="26774">MSMTTSCRDPSKGGKYVHEYVVARRPYTHSASSSPLLEQSFLLLGIQNLDQLGDIGHIDVSLLKVILPYCSPEQLLKVEESKKEIDLTPITNELWLHHYSHRFGEESARAAQERLTKETFKWRALYQAKVCEEKNTEVKGVQRLRELYKQAYEKNISRKLQRIEVTVVTPQEKKRIHGSIGGVGFSGRFGGGTSSRFSKPKNIRCGKGRLMKKARAEFDASIRAENRNQASKLHK</sequence>
<comment type="caution">
    <text evidence="1">The sequence shown here is derived from an EMBL/GenBank/DDBJ whole genome shotgun (WGS) entry which is preliminary data.</text>
</comment>
<dbReference type="PANTHER" id="PTHR47543">
    <property type="entry name" value="OS08G0169600 PROTEIN"/>
    <property type="match status" value="1"/>
</dbReference>
<proteinExistence type="predicted"/>